<reference evidence="7 8" key="1">
    <citation type="submission" date="2017-05" db="EMBL/GenBank/DDBJ databases">
        <title>Complete genome sequence of Corynebacterium striatum KC-Na-1 isolated from Neophocaena asiaeorientalis in Korea.</title>
        <authorList>
            <person name="Kim J.H."/>
            <person name="Lee K."/>
        </authorList>
    </citation>
    <scope>NUCLEOTIDE SEQUENCE [LARGE SCALE GENOMIC DNA]</scope>
    <source>
        <strain evidence="7 8">KC-Na-01</strain>
    </source>
</reference>
<protein>
    <submittedName>
        <fullName evidence="7">Metalloprotease</fullName>
    </submittedName>
</protein>
<evidence type="ECO:0000313" key="8">
    <source>
        <dbReference type="Proteomes" id="UP000250197"/>
    </source>
</evidence>
<gene>
    <name evidence="7" type="ORF">CBE89_06615</name>
</gene>
<comment type="subcellular location">
    <subcellularLocation>
        <location evidence="1">Membrane</location>
        <topology evidence="1">Single-pass membrane protein</topology>
    </subcellularLocation>
</comment>
<feature type="transmembrane region" description="Helical" evidence="6">
    <location>
        <begin position="21"/>
        <end position="44"/>
    </location>
</feature>
<dbReference type="GO" id="GO:0016020">
    <property type="term" value="C:membrane"/>
    <property type="evidence" value="ECO:0007669"/>
    <property type="project" value="UniProtKB-SubCell"/>
</dbReference>
<dbReference type="GO" id="GO:0006508">
    <property type="term" value="P:proteolysis"/>
    <property type="evidence" value="ECO:0007669"/>
    <property type="project" value="UniProtKB-KW"/>
</dbReference>
<keyword evidence="7" id="KW-0378">Hydrolase</keyword>
<sequence>MTFKSGASFDGKRATTGGRGRGGGTIAAGGGIGTIVLIGLFLLMGGNPGDLGQFLGAESSQQQGEETGAGYLDHCKTAEDGNKYDDCRIDYTAQSVDAVWKEQLPAQAGIEYTEPGRVVFENSTMSGCGQASAATGPFYCPADQSAYFDTSFFEQLKNFGAENAPLAQMYIVAHEFGHHIQQLEGTLGLSNYNQPGEDSNAVKIELQADCYAGIWAFHADEGDNAKLEQITDEQAQAAIDTARAVGDDNIQRRSGGQVRPDQWTHGSSADRAQAFINGYKSGKMSQCDYLDRNAYKS</sequence>
<dbReference type="SUPFAM" id="SSF55486">
    <property type="entry name" value="Metalloproteases ('zincins'), catalytic domain"/>
    <property type="match status" value="1"/>
</dbReference>
<name>A0A2Z2J7N1_CORST</name>
<dbReference type="Proteomes" id="UP000250197">
    <property type="component" value="Chromosome"/>
</dbReference>
<keyword evidence="2 6" id="KW-0812">Transmembrane</keyword>
<accession>A0A2Z2J7N1</accession>
<keyword evidence="7" id="KW-0645">Protease</keyword>
<evidence type="ECO:0000256" key="3">
    <source>
        <dbReference type="ARBA" id="ARBA00022989"/>
    </source>
</evidence>
<dbReference type="AlphaFoldDB" id="A0A2Z2J7N1"/>
<evidence type="ECO:0000313" key="7">
    <source>
        <dbReference type="EMBL" id="ART21198.1"/>
    </source>
</evidence>
<dbReference type="GO" id="GO:0008237">
    <property type="term" value="F:metallopeptidase activity"/>
    <property type="evidence" value="ECO:0007669"/>
    <property type="project" value="UniProtKB-KW"/>
</dbReference>
<keyword evidence="3 6" id="KW-1133">Transmembrane helix</keyword>
<keyword evidence="4 6" id="KW-0472">Membrane</keyword>
<dbReference type="PANTHER" id="PTHR30168:SF0">
    <property type="entry name" value="INNER MEMBRANE PROTEIN"/>
    <property type="match status" value="1"/>
</dbReference>
<evidence type="ECO:0000256" key="2">
    <source>
        <dbReference type="ARBA" id="ARBA00022692"/>
    </source>
</evidence>
<proteinExistence type="predicted"/>
<dbReference type="RefSeq" id="WP_086891301.1">
    <property type="nucleotide sequence ID" value="NZ_CP021252.1"/>
</dbReference>
<dbReference type="InterPro" id="IPR007343">
    <property type="entry name" value="Uncharacterised_pept_Zn_put"/>
</dbReference>
<evidence type="ECO:0000256" key="4">
    <source>
        <dbReference type="ARBA" id="ARBA00023136"/>
    </source>
</evidence>
<dbReference type="PANTHER" id="PTHR30168">
    <property type="entry name" value="PUTATIVE MEMBRANE PROTEIN YPFJ"/>
    <property type="match status" value="1"/>
</dbReference>
<organism evidence="7 8">
    <name type="scientific">Corynebacterium striatum</name>
    <dbReference type="NCBI Taxonomy" id="43770"/>
    <lineage>
        <taxon>Bacteria</taxon>
        <taxon>Bacillati</taxon>
        <taxon>Actinomycetota</taxon>
        <taxon>Actinomycetes</taxon>
        <taxon>Mycobacteriales</taxon>
        <taxon>Corynebacteriaceae</taxon>
        <taxon>Corynebacterium</taxon>
    </lineage>
</organism>
<dbReference type="Pfam" id="PF04228">
    <property type="entry name" value="Zn_peptidase"/>
    <property type="match status" value="1"/>
</dbReference>
<evidence type="ECO:0000256" key="6">
    <source>
        <dbReference type="SAM" id="Phobius"/>
    </source>
</evidence>
<feature type="region of interest" description="Disordered" evidence="5">
    <location>
        <begin position="1"/>
        <end position="23"/>
    </location>
</feature>
<feature type="region of interest" description="Disordered" evidence="5">
    <location>
        <begin position="248"/>
        <end position="267"/>
    </location>
</feature>
<evidence type="ECO:0000256" key="1">
    <source>
        <dbReference type="ARBA" id="ARBA00004167"/>
    </source>
</evidence>
<evidence type="ECO:0000256" key="5">
    <source>
        <dbReference type="SAM" id="MobiDB-lite"/>
    </source>
</evidence>
<dbReference type="EMBL" id="CP021252">
    <property type="protein sequence ID" value="ART21198.1"/>
    <property type="molecule type" value="Genomic_DNA"/>
</dbReference>
<keyword evidence="7" id="KW-0482">Metalloprotease</keyword>
<dbReference type="KEGG" id="cstr:CBE89_06615"/>